<reference evidence="4 7" key="3">
    <citation type="submission" date="2021-12" db="EMBL/GenBank/DDBJ databases">
        <title>Genomic and phenotypic characterization of three Burkholderia contaminans isolates recovered from different sources.</title>
        <authorList>
            <person name="Lopez De Volder A."/>
            <person name="Fan Y."/>
            <person name="Nunvar J."/>
            <person name="Herrera T."/>
            <person name="Timp W."/>
            <person name="Degrossi J."/>
        </authorList>
    </citation>
    <scope>NUCLEOTIDE SEQUENCE [LARGE SCALE GENOMIC DNA]</scope>
    <source>
        <strain evidence="4 7">LMG 23361</strain>
    </source>
</reference>
<dbReference type="EMBL" id="CP090640">
    <property type="protein sequence ID" value="WFN19061.1"/>
    <property type="molecule type" value="Genomic_DNA"/>
</dbReference>
<feature type="coiled-coil region" evidence="1">
    <location>
        <begin position="476"/>
        <end position="503"/>
    </location>
</feature>
<evidence type="ECO:0000256" key="1">
    <source>
        <dbReference type="SAM" id="Coils"/>
    </source>
</evidence>
<evidence type="ECO:0000313" key="6">
    <source>
        <dbReference type="Proteomes" id="UP000664048"/>
    </source>
</evidence>
<dbReference type="EMBL" id="JAGEMX010000015">
    <property type="protein sequence ID" value="MBO1833956.1"/>
    <property type="molecule type" value="Genomic_DNA"/>
</dbReference>
<feature type="coiled-coil region" evidence="1">
    <location>
        <begin position="326"/>
        <end position="421"/>
    </location>
</feature>
<dbReference type="GeneID" id="93192997"/>
<dbReference type="Proteomes" id="UP000611459">
    <property type="component" value="Unassembled WGS sequence"/>
</dbReference>
<evidence type="ECO:0000313" key="2">
    <source>
        <dbReference type="EMBL" id="MBK1933793.1"/>
    </source>
</evidence>
<evidence type="ECO:0000313" key="7">
    <source>
        <dbReference type="Proteomes" id="UP001220209"/>
    </source>
</evidence>
<keyword evidence="6" id="KW-1185">Reference proteome</keyword>
<dbReference type="Proteomes" id="UP001220209">
    <property type="component" value="Chromosome 1"/>
</dbReference>
<organism evidence="2 5">
    <name type="scientific">Burkholderia contaminans</name>
    <dbReference type="NCBI Taxonomy" id="488447"/>
    <lineage>
        <taxon>Bacteria</taxon>
        <taxon>Pseudomonadati</taxon>
        <taxon>Pseudomonadota</taxon>
        <taxon>Betaproteobacteria</taxon>
        <taxon>Burkholderiales</taxon>
        <taxon>Burkholderiaceae</taxon>
        <taxon>Burkholderia</taxon>
        <taxon>Burkholderia cepacia complex</taxon>
    </lineage>
</organism>
<reference evidence="2" key="1">
    <citation type="submission" date="2021-01" db="EMBL/GenBank/DDBJ databases">
        <title>Outbreak of Burkholderia contaminns endophthalmitis traced to a clinical ventilation system.</title>
        <authorList>
            <person name="Lipuma J."/>
            <person name="Spilker T."/>
            <person name="Kratholm J."/>
        </authorList>
    </citation>
    <scope>NUCLEOTIDE SEQUENCE</scope>
    <source>
        <strain evidence="2">HI4954</strain>
    </source>
</reference>
<dbReference type="AlphaFoldDB" id="A0AAP1YCL1"/>
<name>A0AAP1YCL1_9BURK</name>
<evidence type="ECO:0000313" key="3">
    <source>
        <dbReference type="EMBL" id="MBO1833956.1"/>
    </source>
</evidence>
<dbReference type="RefSeq" id="WP_135370761.1">
    <property type="nucleotide sequence ID" value="NZ_AP018358.1"/>
</dbReference>
<feature type="coiled-coil region" evidence="1">
    <location>
        <begin position="537"/>
        <end position="578"/>
    </location>
</feature>
<dbReference type="Proteomes" id="UP000664048">
    <property type="component" value="Unassembled WGS sequence"/>
</dbReference>
<sequence length="661" mass="76624">MKHHLLIAGTGRAGTSFLVQYLTACGLDTHLARNPEDRLDENANAGLEDFPTGDANLPYVIKSPWLYEFVDELLARDDIQVDAVIIPMRDLVEAATSRVVNELRARLGNEGLPSELTRWHTWGSTPGGVVYSLNPIDQARLLSMGFHRVIHACVKKRIPLLFMEFPRFITDGEYLYEQLRPILNGVDLSTAMLAHAQTARPDKVRIGGELASSTTISKGDLFPNFDALDRVALHREITNARRDREIYRTEAETLKSMIVDVEHRLEESIRDRDHCKEQVAQEGSHRVRMAQELEEGRLQHESLVSDMQRAHQQQLEEAISERDRTISELRSAILDVENRLEKKLQDCDHWREQAAQEGSHRVRIEQELEECRRQHESLVSDMQRAHLQQLEHAIDERDCAISDLKSTVVALEQRLEENIQDRDYWKEQTAQEGSRRVLMEQELEDSRRQHESLVSDLQRGHLRQQAEAIGERDRAISDLRSAIVNMEQRLEENIRDRDHWKEQAAQNAAHRALIEQELEEVRRQHKSVVSSMQRVHLQQLEEAIAETDRAISDLRSTIVNMEQRLEENIRDRDHWREQAAREGSHRVQMEQELEEGRRQQESLVSDMQRAHLQQLKAAIGERDRLASELTKKSAMIDEILTSASWRITDPIRKLHTLLRHK</sequence>
<protein>
    <submittedName>
        <fullName evidence="2">Uncharacterized protein</fullName>
    </submittedName>
</protein>
<dbReference type="EMBL" id="JAENIB010000016">
    <property type="protein sequence ID" value="MBK1933793.1"/>
    <property type="molecule type" value="Genomic_DNA"/>
</dbReference>
<evidence type="ECO:0000313" key="5">
    <source>
        <dbReference type="Proteomes" id="UP000611459"/>
    </source>
</evidence>
<keyword evidence="1" id="KW-0175">Coiled coil</keyword>
<reference evidence="3 6" key="2">
    <citation type="submission" date="2021-03" db="EMBL/GenBank/DDBJ databases">
        <title>Clinical course, treatment and visual outcome of an outbreak of Burkholderia contaminans endophthalmitis following cataract surgery.</title>
        <authorList>
            <person name="Lind C."/>
            <person name="Olsen K."/>
            <person name="Angelsen N.K."/>
            <person name="Krefting E.A."/>
            <person name="Fossen K."/>
            <person name="Gravningen K."/>
            <person name="Depoorter E."/>
            <person name="Vandamme P."/>
            <person name="Bertelsen G."/>
        </authorList>
    </citation>
    <scope>NUCLEOTIDE SEQUENCE [LARGE SCALE GENOMIC DNA]</scope>
    <source>
        <strain evidence="3 6">51242556</strain>
    </source>
</reference>
<proteinExistence type="predicted"/>
<evidence type="ECO:0000313" key="4">
    <source>
        <dbReference type="EMBL" id="WFN19061.1"/>
    </source>
</evidence>
<dbReference type="SUPFAM" id="SSF52540">
    <property type="entry name" value="P-loop containing nucleoside triphosphate hydrolases"/>
    <property type="match status" value="1"/>
</dbReference>
<dbReference type="InterPro" id="IPR027417">
    <property type="entry name" value="P-loop_NTPase"/>
</dbReference>
<gene>
    <name evidence="3" type="ORF">J4M89_31695</name>
    <name evidence="2" type="ORF">JIN94_28285</name>
    <name evidence="4" type="ORF">LXE91_08620</name>
</gene>
<accession>A0AAP1YCL1</accession>